<protein>
    <submittedName>
        <fullName evidence="1">Uncharacterized protein</fullName>
    </submittedName>
</protein>
<evidence type="ECO:0000313" key="1">
    <source>
        <dbReference type="EMBL" id="DAF91957.1"/>
    </source>
</evidence>
<organism evidence="1">
    <name type="scientific">Podoviridae sp. ctZkC8</name>
    <dbReference type="NCBI Taxonomy" id="2825259"/>
    <lineage>
        <taxon>Viruses</taxon>
        <taxon>Duplodnaviria</taxon>
        <taxon>Heunggongvirae</taxon>
        <taxon>Uroviricota</taxon>
        <taxon>Caudoviricetes</taxon>
    </lineage>
</organism>
<sequence>MITKVLARYYSTAALDRDKTLKSLVKKVFISITKYFKNALPFRSDIDKFVAEVGDI</sequence>
<accession>A0A8S5UBU1</accession>
<dbReference type="EMBL" id="BK016062">
    <property type="protein sequence ID" value="DAF91957.1"/>
    <property type="molecule type" value="Genomic_DNA"/>
</dbReference>
<proteinExistence type="predicted"/>
<reference evidence="1" key="1">
    <citation type="journal article" date="2021" name="Proc. Natl. Acad. Sci. U.S.A.">
        <title>A Catalog of Tens of Thousands of Viruses from Human Metagenomes Reveals Hidden Associations with Chronic Diseases.</title>
        <authorList>
            <person name="Tisza M.J."/>
            <person name="Buck C.B."/>
        </authorList>
    </citation>
    <scope>NUCLEOTIDE SEQUENCE</scope>
    <source>
        <strain evidence="1">CtZkC8</strain>
    </source>
</reference>
<name>A0A8S5UBU1_9CAUD</name>